<dbReference type="Gene3D" id="3.40.50.620">
    <property type="entry name" value="HUPs"/>
    <property type="match status" value="1"/>
</dbReference>
<accession>A0A4R6IE11</accession>
<keyword evidence="6 11" id="KW-0547">Nucleotide-binding</keyword>
<sequence length="511" mass="60147">MNKKTYYITTPIYYPSGDLHLGHLFTTTQAWVMRNFKRSQGYDSIMVTGADEHGQKIYEKAIENKMEPQKYVDMQSQKFIDLWKLAQIDNDLFIRTSSEKHKLIIKKIFTSLFKKGFIYKGEYKGLYSISDEEFVTEANAKFENGKYYHPTSGHELTVLSEESYFFKLNTFYDWLVNEFLIDENVESKNVINELKANFLQTTVEDLSVTRIKIDWGIRIDEDPKHVIYVWLDALFNYITVLNYSEIDQSLYEKYWNNGTERVHIIGKEIARFHCIYWPIFLKSLDIKLPTKIVPHGWIITPTGKMSKSKNNVVDPVQLLKEFDPEEVKYFLVAKLNMFKDSVFSKELLINAINSDLANNFGNLISRTTKMIENNFDRPLLYKESESEVINDVYKKAEIYYENFKKFMNSYESDEAYSQIILIAKELNNLIDSTEPWKLDKNDPLLEQILIALMNGIYIMALAYKNVMPNKIAMLEKQWNNIEIAERLISDKNKFSFFKITKGNILFKRLTL</sequence>
<dbReference type="PANTHER" id="PTHR43326">
    <property type="entry name" value="METHIONYL-TRNA SYNTHETASE"/>
    <property type="match status" value="1"/>
</dbReference>
<evidence type="ECO:0000256" key="6">
    <source>
        <dbReference type="ARBA" id="ARBA00022741"/>
    </source>
</evidence>
<keyword evidence="9 11" id="KW-0030">Aminoacyl-tRNA synthetase</keyword>
<dbReference type="GO" id="GO:0004825">
    <property type="term" value="F:methionine-tRNA ligase activity"/>
    <property type="evidence" value="ECO:0007669"/>
    <property type="project" value="UniProtKB-EC"/>
</dbReference>
<evidence type="ECO:0000256" key="10">
    <source>
        <dbReference type="ARBA" id="ARBA00030904"/>
    </source>
</evidence>
<dbReference type="RefSeq" id="WP_094254789.1">
    <property type="nucleotide sequence ID" value="NZ_NNCE01000005.1"/>
</dbReference>
<dbReference type="InterPro" id="IPR014729">
    <property type="entry name" value="Rossmann-like_a/b/a_fold"/>
</dbReference>
<keyword evidence="7 11" id="KW-0067">ATP-binding</keyword>
<evidence type="ECO:0000313" key="14">
    <source>
        <dbReference type="Proteomes" id="UP000295518"/>
    </source>
</evidence>
<dbReference type="Gene3D" id="1.10.730.10">
    <property type="entry name" value="Isoleucyl-tRNA Synthetase, Domain 1"/>
    <property type="match status" value="1"/>
</dbReference>
<dbReference type="GO" id="GO:0005524">
    <property type="term" value="F:ATP binding"/>
    <property type="evidence" value="ECO:0007669"/>
    <property type="project" value="UniProtKB-KW"/>
</dbReference>
<keyword evidence="14" id="KW-1185">Reference proteome</keyword>
<dbReference type="EMBL" id="SNWN01000013">
    <property type="protein sequence ID" value="TDO19828.1"/>
    <property type="molecule type" value="Genomic_DNA"/>
</dbReference>
<organism evidence="13 14">
    <name type="scientific">Mycoplasma testudineum</name>
    <dbReference type="NCBI Taxonomy" id="244584"/>
    <lineage>
        <taxon>Bacteria</taxon>
        <taxon>Bacillati</taxon>
        <taxon>Mycoplasmatota</taxon>
        <taxon>Mollicutes</taxon>
        <taxon>Mycoplasmataceae</taxon>
        <taxon>Mycoplasma</taxon>
    </lineage>
</organism>
<dbReference type="Pfam" id="PF09334">
    <property type="entry name" value="tRNA-synt_1g"/>
    <property type="match status" value="1"/>
</dbReference>
<dbReference type="InterPro" id="IPR001412">
    <property type="entry name" value="aa-tRNA-synth_I_CS"/>
</dbReference>
<evidence type="ECO:0000256" key="5">
    <source>
        <dbReference type="ARBA" id="ARBA00022598"/>
    </source>
</evidence>
<dbReference type="PRINTS" id="PR01041">
    <property type="entry name" value="TRNASYNTHMET"/>
</dbReference>
<dbReference type="InterPro" id="IPR015413">
    <property type="entry name" value="Methionyl/Leucyl_tRNA_Synth"/>
</dbReference>
<dbReference type="InterPro" id="IPR033911">
    <property type="entry name" value="MetRS_core"/>
</dbReference>
<dbReference type="EC" id="6.1.1.10" evidence="2"/>
<dbReference type="SUPFAM" id="SSF52374">
    <property type="entry name" value="Nucleotidylyl transferase"/>
    <property type="match status" value="1"/>
</dbReference>
<evidence type="ECO:0000256" key="2">
    <source>
        <dbReference type="ARBA" id="ARBA00012838"/>
    </source>
</evidence>
<dbReference type="OrthoDB" id="9810191at2"/>
<dbReference type="AlphaFoldDB" id="A0A4R6IE11"/>
<evidence type="ECO:0000256" key="3">
    <source>
        <dbReference type="ARBA" id="ARBA00018753"/>
    </source>
</evidence>
<gene>
    <name evidence="13" type="ORF">EI74_0633</name>
</gene>
<dbReference type="Gene3D" id="2.170.220.10">
    <property type="match status" value="1"/>
</dbReference>
<evidence type="ECO:0000259" key="12">
    <source>
        <dbReference type="Pfam" id="PF09334"/>
    </source>
</evidence>
<feature type="domain" description="Methionyl/Leucyl tRNA synthetase" evidence="12">
    <location>
        <begin position="6"/>
        <end position="367"/>
    </location>
</feature>
<dbReference type="InterPro" id="IPR023457">
    <property type="entry name" value="Met-tRNA_synth_2"/>
</dbReference>
<comment type="similarity">
    <text evidence="11">Belongs to the class-I aminoacyl-tRNA synthetase family.</text>
</comment>
<evidence type="ECO:0000256" key="11">
    <source>
        <dbReference type="RuleBase" id="RU363039"/>
    </source>
</evidence>
<keyword evidence="5 11" id="KW-0436">Ligase</keyword>
<dbReference type="InterPro" id="IPR009080">
    <property type="entry name" value="tRNAsynth_Ia_anticodon-bd"/>
</dbReference>
<evidence type="ECO:0000256" key="7">
    <source>
        <dbReference type="ARBA" id="ARBA00022840"/>
    </source>
</evidence>
<protein>
    <recommendedName>
        <fullName evidence="3">Methionine--tRNA ligase</fullName>
        <ecNumber evidence="2">6.1.1.10</ecNumber>
    </recommendedName>
    <alternativeName>
        <fullName evidence="10">Methionyl-tRNA synthetase</fullName>
    </alternativeName>
</protein>
<comment type="caution">
    <text evidence="13">The sequence shown here is derived from an EMBL/GenBank/DDBJ whole genome shotgun (WGS) entry which is preliminary data.</text>
</comment>
<reference evidence="13 14" key="1">
    <citation type="submission" date="2019-03" db="EMBL/GenBank/DDBJ databases">
        <title>Genomic Encyclopedia of Archaeal and Bacterial Type Strains, Phase II (KMG-II): from individual species to whole genera.</title>
        <authorList>
            <person name="Goeker M."/>
        </authorList>
    </citation>
    <scope>NUCLEOTIDE SEQUENCE [LARGE SCALE GENOMIC DNA]</scope>
    <source>
        <strain evidence="13 14">ATCC 700618</strain>
    </source>
</reference>
<dbReference type="CDD" id="cd00814">
    <property type="entry name" value="MetRS_core"/>
    <property type="match status" value="1"/>
</dbReference>
<dbReference type="SUPFAM" id="SSF47323">
    <property type="entry name" value="Anticodon-binding domain of a subclass of class I aminoacyl-tRNA synthetases"/>
    <property type="match status" value="1"/>
</dbReference>
<evidence type="ECO:0000256" key="8">
    <source>
        <dbReference type="ARBA" id="ARBA00022917"/>
    </source>
</evidence>
<comment type="function">
    <text evidence="1">Is required not only for elongation of protein synthesis but also for the initiation of all mRNA translation through initiator tRNA(fMet) aminoacylation.</text>
</comment>
<dbReference type="NCBIfam" id="TIGR00398">
    <property type="entry name" value="metG"/>
    <property type="match status" value="1"/>
</dbReference>
<dbReference type="Proteomes" id="UP000295518">
    <property type="component" value="Unassembled WGS sequence"/>
</dbReference>
<evidence type="ECO:0000313" key="13">
    <source>
        <dbReference type="EMBL" id="TDO19828.1"/>
    </source>
</evidence>
<keyword evidence="8 11" id="KW-0648">Protein biosynthesis</keyword>
<evidence type="ECO:0000256" key="9">
    <source>
        <dbReference type="ARBA" id="ARBA00023146"/>
    </source>
</evidence>
<dbReference type="PROSITE" id="PS00178">
    <property type="entry name" value="AA_TRNA_LIGASE_I"/>
    <property type="match status" value="1"/>
</dbReference>
<evidence type="ECO:0000256" key="4">
    <source>
        <dbReference type="ARBA" id="ARBA00022490"/>
    </source>
</evidence>
<keyword evidence="4" id="KW-0963">Cytoplasm</keyword>
<dbReference type="InterPro" id="IPR014758">
    <property type="entry name" value="Met-tRNA_synth"/>
</dbReference>
<dbReference type="PANTHER" id="PTHR43326:SF1">
    <property type="entry name" value="METHIONINE--TRNA LIGASE, MITOCHONDRIAL"/>
    <property type="match status" value="1"/>
</dbReference>
<proteinExistence type="inferred from homology"/>
<evidence type="ECO:0000256" key="1">
    <source>
        <dbReference type="ARBA" id="ARBA00003314"/>
    </source>
</evidence>
<name>A0A4R6IE11_9MOLU</name>
<dbReference type="GO" id="GO:0006431">
    <property type="term" value="P:methionyl-tRNA aminoacylation"/>
    <property type="evidence" value="ECO:0007669"/>
    <property type="project" value="InterPro"/>
</dbReference>